<dbReference type="EMBL" id="OC045638">
    <property type="protein sequence ID" value="CAD7269999.1"/>
    <property type="molecule type" value="Genomic_DNA"/>
</dbReference>
<name>A0A7R9BDC8_TIMSH</name>
<proteinExistence type="predicted"/>
<reference evidence="1" key="1">
    <citation type="submission" date="2020-11" db="EMBL/GenBank/DDBJ databases">
        <authorList>
            <person name="Tran Van P."/>
        </authorList>
    </citation>
    <scope>NUCLEOTIDE SEQUENCE</scope>
</reference>
<accession>A0A7R9BDC8</accession>
<evidence type="ECO:0000313" key="1">
    <source>
        <dbReference type="EMBL" id="CAD7269999.1"/>
    </source>
</evidence>
<sequence length="14" mass="1527">MTVLTEGPTGHMPR</sequence>
<gene>
    <name evidence="1" type="ORF">TSIB3V08_LOCUS13999</name>
</gene>
<protein>
    <submittedName>
        <fullName evidence="1">Uncharacterized protein</fullName>
    </submittedName>
</protein>
<organism evidence="1">
    <name type="scientific">Timema shepardi</name>
    <name type="common">Walking stick</name>
    <dbReference type="NCBI Taxonomy" id="629360"/>
    <lineage>
        <taxon>Eukaryota</taxon>
        <taxon>Metazoa</taxon>
        <taxon>Ecdysozoa</taxon>
        <taxon>Arthropoda</taxon>
        <taxon>Hexapoda</taxon>
        <taxon>Insecta</taxon>
        <taxon>Pterygota</taxon>
        <taxon>Neoptera</taxon>
        <taxon>Polyneoptera</taxon>
        <taxon>Phasmatodea</taxon>
        <taxon>Timematodea</taxon>
        <taxon>Timematoidea</taxon>
        <taxon>Timematidae</taxon>
        <taxon>Timema</taxon>
    </lineage>
</organism>